<dbReference type="AlphaFoldDB" id="A0A9W4SWB0"/>
<comment type="caution">
    <text evidence="1">The sequence shown here is derived from an EMBL/GenBank/DDBJ whole genome shotgun (WGS) entry which is preliminary data.</text>
</comment>
<keyword evidence="2" id="KW-1185">Reference proteome</keyword>
<sequence length="111" mass="13611">MFNYRTNRNEIIKKSSEAYYGKERGKAMEEVMSEDFYTEPEHQLLSYIPSYQKEFSEEDQVRVFVLINTKYSILKGFRECKMKRESQEELKSYLLRLESYKEEARDNYHKY</sequence>
<organism evidence="1 2">
    <name type="scientific">Funneliformis geosporum</name>
    <dbReference type="NCBI Taxonomy" id="1117311"/>
    <lineage>
        <taxon>Eukaryota</taxon>
        <taxon>Fungi</taxon>
        <taxon>Fungi incertae sedis</taxon>
        <taxon>Mucoromycota</taxon>
        <taxon>Glomeromycotina</taxon>
        <taxon>Glomeromycetes</taxon>
        <taxon>Glomerales</taxon>
        <taxon>Glomeraceae</taxon>
        <taxon>Funneliformis</taxon>
    </lineage>
</organism>
<dbReference type="Proteomes" id="UP001153678">
    <property type="component" value="Unassembled WGS sequence"/>
</dbReference>
<proteinExistence type="predicted"/>
<name>A0A9W4SWB0_9GLOM</name>
<evidence type="ECO:0000313" key="2">
    <source>
        <dbReference type="Proteomes" id="UP001153678"/>
    </source>
</evidence>
<gene>
    <name evidence="1" type="ORF">FWILDA_LOCUS11274</name>
</gene>
<protein>
    <submittedName>
        <fullName evidence="1">16498_t:CDS:1</fullName>
    </submittedName>
</protein>
<dbReference type="EMBL" id="CAMKVN010003142">
    <property type="protein sequence ID" value="CAI2183830.1"/>
    <property type="molecule type" value="Genomic_DNA"/>
</dbReference>
<evidence type="ECO:0000313" key="1">
    <source>
        <dbReference type="EMBL" id="CAI2183830.1"/>
    </source>
</evidence>
<reference evidence="1" key="1">
    <citation type="submission" date="2022-08" db="EMBL/GenBank/DDBJ databases">
        <authorList>
            <person name="Kallberg Y."/>
            <person name="Tangrot J."/>
            <person name="Rosling A."/>
        </authorList>
    </citation>
    <scope>NUCLEOTIDE SEQUENCE</scope>
    <source>
        <strain evidence="1">Wild A</strain>
    </source>
</reference>
<accession>A0A9W4SWB0</accession>